<dbReference type="PANTHER" id="PTHR11435">
    <property type="entry name" value="NADH UBIQUINONE OXIDOREDUCTASE SUBUNIT ND6"/>
    <property type="match status" value="1"/>
</dbReference>
<feature type="signal peptide" evidence="17">
    <location>
        <begin position="1"/>
        <end position="19"/>
    </location>
</feature>
<organism evidence="18">
    <name type="scientific">Agasicles hygrophila</name>
    <dbReference type="NCBI Taxonomy" id="715812"/>
    <lineage>
        <taxon>Eukaryota</taxon>
        <taxon>Metazoa</taxon>
        <taxon>Ecdysozoa</taxon>
        <taxon>Arthropoda</taxon>
        <taxon>Hexapoda</taxon>
        <taxon>Insecta</taxon>
        <taxon>Pterygota</taxon>
        <taxon>Neoptera</taxon>
        <taxon>Endopterygota</taxon>
        <taxon>Coleoptera</taxon>
        <taxon>Polyphaga</taxon>
        <taxon>Cucujiformia</taxon>
        <taxon>Chrysomeloidea</taxon>
        <taxon>Chrysomelidae</taxon>
        <taxon>Galerucinae</taxon>
        <taxon>Alticini</taxon>
        <taxon>Agasicles</taxon>
    </lineage>
</organism>
<feature type="transmembrane region" description="Helical" evidence="16">
    <location>
        <begin position="135"/>
        <end position="155"/>
    </location>
</feature>
<keyword evidence="9" id="KW-0249">Electron transport</keyword>
<keyword evidence="8" id="KW-1278">Translocase</keyword>
<dbReference type="GeneID" id="26130775"/>
<protein>
    <recommendedName>
        <fullName evidence="4">NADH-ubiquinone oxidoreductase chain 6</fullName>
        <ecNumber evidence="3">7.1.1.2</ecNumber>
    </recommendedName>
    <alternativeName>
        <fullName evidence="14">NADH dehydrogenase subunit 6</fullName>
    </alternativeName>
</protein>
<keyword evidence="10 16" id="KW-1133">Transmembrane helix</keyword>
<dbReference type="GO" id="GO:0008137">
    <property type="term" value="F:NADH dehydrogenase (ubiquinone) activity"/>
    <property type="evidence" value="ECO:0007669"/>
    <property type="project" value="UniProtKB-EC"/>
</dbReference>
<keyword evidence="12 18" id="KW-0496">Mitochondrion</keyword>
<dbReference type="PANTHER" id="PTHR11435:SF1">
    <property type="entry name" value="NADH-UBIQUINONE OXIDOREDUCTASE CHAIN 6"/>
    <property type="match status" value="1"/>
</dbReference>
<evidence type="ECO:0000256" key="7">
    <source>
        <dbReference type="ARBA" id="ARBA00022692"/>
    </source>
</evidence>
<dbReference type="RefSeq" id="YP_009178826.1">
    <property type="nucleotide sequence ID" value="NC_028332.1"/>
</dbReference>
<evidence type="ECO:0000256" key="10">
    <source>
        <dbReference type="ARBA" id="ARBA00022989"/>
    </source>
</evidence>
<evidence type="ECO:0000313" key="18">
    <source>
        <dbReference type="EMBL" id="ALJ78621.1"/>
    </source>
</evidence>
<dbReference type="GO" id="GO:0031966">
    <property type="term" value="C:mitochondrial membrane"/>
    <property type="evidence" value="ECO:0007669"/>
    <property type="project" value="UniProtKB-SubCell"/>
</dbReference>
<dbReference type="InterPro" id="IPR050269">
    <property type="entry name" value="ComplexI_Subunit6"/>
</dbReference>
<comment type="catalytic activity">
    <reaction evidence="15">
        <text>a ubiquinone + NADH + 5 H(+)(in) = a ubiquinol + NAD(+) + 4 H(+)(out)</text>
        <dbReference type="Rhea" id="RHEA:29091"/>
        <dbReference type="Rhea" id="RHEA-COMP:9565"/>
        <dbReference type="Rhea" id="RHEA-COMP:9566"/>
        <dbReference type="ChEBI" id="CHEBI:15378"/>
        <dbReference type="ChEBI" id="CHEBI:16389"/>
        <dbReference type="ChEBI" id="CHEBI:17976"/>
        <dbReference type="ChEBI" id="CHEBI:57540"/>
        <dbReference type="ChEBI" id="CHEBI:57945"/>
        <dbReference type="EC" id="7.1.1.2"/>
    </reaction>
</comment>
<evidence type="ECO:0000256" key="6">
    <source>
        <dbReference type="ARBA" id="ARBA00022660"/>
    </source>
</evidence>
<evidence type="ECO:0000256" key="9">
    <source>
        <dbReference type="ARBA" id="ARBA00022982"/>
    </source>
</evidence>
<evidence type="ECO:0000256" key="16">
    <source>
        <dbReference type="SAM" id="Phobius"/>
    </source>
</evidence>
<name>A0A0U2PFB5_9CUCU</name>
<feature type="transmembrane region" description="Helical" evidence="16">
    <location>
        <begin position="47"/>
        <end position="71"/>
    </location>
</feature>
<dbReference type="EC" id="7.1.1.2" evidence="3"/>
<evidence type="ECO:0000256" key="1">
    <source>
        <dbReference type="ARBA" id="ARBA00004225"/>
    </source>
</evidence>
<evidence type="ECO:0000256" key="12">
    <source>
        <dbReference type="ARBA" id="ARBA00023128"/>
    </source>
</evidence>
<evidence type="ECO:0000256" key="14">
    <source>
        <dbReference type="ARBA" id="ARBA00031019"/>
    </source>
</evidence>
<feature type="chain" id="PRO_5006831740" description="NADH-ubiquinone oxidoreductase chain 6" evidence="17">
    <location>
        <begin position="20"/>
        <end position="166"/>
    </location>
</feature>
<dbReference type="AlphaFoldDB" id="A0A0U2PFB5"/>
<keyword evidence="5" id="KW-0813">Transport</keyword>
<evidence type="ECO:0000256" key="8">
    <source>
        <dbReference type="ARBA" id="ARBA00022967"/>
    </source>
</evidence>
<evidence type="ECO:0000256" key="5">
    <source>
        <dbReference type="ARBA" id="ARBA00022448"/>
    </source>
</evidence>
<dbReference type="CTD" id="4541"/>
<accession>A0A0U2PFB5</accession>
<gene>
    <name evidence="18" type="primary">ND6</name>
</gene>
<comment type="similarity">
    <text evidence="2">Belongs to the complex I subunit 6 family.</text>
</comment>
<keyword evidence="7 16" id="KW-0812">Transmembrane</keyword>
<sequence length="166" mass="19566">MSLLILLTLICTLNFMISSHPLSKGLNLLLYTIFMALMITMMTINAWYSYILFLIMVGGMLILFIYMTSIASNEKFKFTKNNMIILSLTMLSPLFFLIDQYYWNLIFNLNIMSKFNYHVIFEKTMYKYMNYPHNLVMFLMIIYLLVTLIAIVKITSVNKGPLRQKL</sequence>
<keyword evidence="11" id="KW-0520">NAD</keyword>
<evidence type="ECO:0000256" key="11">
    <source>
        <dbReference type="ARBA" id="ARBA00023027"/>
    </source>
</evidence>
<evidence type="ECO:0000256" key="15">
    <source>
        <dbReference type="ARBA" id="ARBA00049551"/>
    </source>
</evidence>
<proteinExistence type="inferred from homology"/>
<geneLocation type="mitochondrion" evidence="18"/>
<evidence type="ECO:0000256" key="3">
    <source>
        <dbReference type="ARBA" id="ARBA00012944"/>
    </source>
</evidence>
<evidence type="ECO:0000256" key="17">
    <source>
        <dbReference type="SAM" id="SignalP"/>
    </source>
</evidence>
<dbReference type="EMBL" id="KR494279">
    <property type="protein sequence ID" value="ALJ78621.1"/>
    <property type="molecule type" value="Genomic_DNA"/>
</dbReference>
<keyword evidence="13 16" id="KW-0472">Membrane</keyword>
<keyword evidence="17" id="KW-0732">Signal</keyword>
<comment type="subcellular location">
    <subcellularLocation>
        <location evidence="1">Mitochondrion membrane</location>
        <topology evidence="1">Multi-pass membrane protein</topology>
    </subcellularLocation>
</comment>
<feature type="transmembrane region" description="Helical" evidence="16">
    <location>
        <begin position="83"/>
        <end position="103"/>
    </location>
</feature>
<evidence type="ECO:0000256" key="2">
    <source>
        <dbReference type="ARBA" id="ARBA00005698"/>
    </source>
</evidence>
<keyword evidence="6" id="KW-0679">Respiratory chain</keyword>
<evidence type="ECO:0000256" key="13">
    <source>
        <dbReference type="ARBA" id="ARBA00023136"/>
    </source>
</evidence>
<evidence type="ECO:0000256" key="4">
    <source>
        <dbReference type="ARBA" id="ARBA00021095"/>
    </source>
</evidence>
<reference evidence="18" key="1">
    <citation type="journal article" date="2015" name="Mitochondrial DNA">
        <title>The complete mitochondrial genome of the flea beetle Agasicles hygrophila.</title>
        <authorList>
            <person name="Li N."/>
            <person name="Wei J.N."/>
            <person name="Jia D."/>
            <person name="Li S."/>
            <person name="Ma R.Y."/>
        </authorList>
    </citation>
    <scope>NUCLEOTIDE SEQUENCE</scope>
</reference>